<feature type="non-terminal residue" evidence="1">
    <location>
        <position position="1"/>
    </location>
</feature>
<gene>
    <name evidence="1" type="ORF">ILEXP_LOCUS52292</name>
</gene>
<protein>
    <submittedName>
        <fullName evidence="1">Uncharacterized protein</fullName>
    </submittedName>
</protein>
<organism evidence="1 2">
    <name type="scientific">Ilex paraguariensis</name>
    <name type="common">yerba mate</name>
    <dbReference type="NCBI Taxonomy" id="185542"/>
    <lineage>
        <taxon>Eukaryota</taxon>
        <taxon>Viridiplantae</taxon>
        <taxon>Streptophyta</taxon>
        <taxon>Embryophyta</taxon>
        <taxon>Tracheophyta</taxon>
        <taxon>Spermatophyta</taxon>
        <taxon>Magnoliopsida</taxon>
        <taxon>eudicotyledons</taxon>
        <taxon>Gunneridae</taxon>
        <taxon>Pentapetalae</taxon>
        <taxon>asterids</taxon>
        <taxon>campanulids</taxon>
        <taxon>Aquifoliales</taxon>
        <taxon>Aquifoliaceae</taxon>
        <taxon>Ilex</taxon>
    </lineage>
</organism>
<evidence type="ECO:0000313" key="1">
    <source>
        <dbReference type="EMBL" id="CAK9182156.1"/>
    </source>
</evidence>
<sequence length="69" mass="7362">EGAGGLGDLRRREKKEVEREMGIGSGGFGVMVAAGLRCDGVCCRKARGPRDLREKEKGVGRGDGSWVGW</sequence>
<dbReference type="Proteomes" id="UP001642360">
    <property type="component" value="Unassembled WGS sequence"/>
</dbReference>
<keyword evidence="2" id="KW-1185">Reference proteome</keyword>
<evidence type="ECO:0000313" key="2">
    <source>
        <dbReference type="Proteomes" id="UP001642360"/>
    </source>
</evidence>
<comment type="caution">
    <text evidence="1">The sequence shown here is derived from an EMBL/GenBank/DDBJ whole genome shotgun (WGS) entry which is preliminary data.</text>
</comment>
<accession>A0ABC8UM67</accession>
<dbReference type="EMBL" id="CAUOFW020008268">
    <property type="protein sequence ID" value="CAK9182156.1"/>
    <property type="molecule type" value="Genomic_DNA"/>
</dbReference>
<proteinExistence type="predicted"/>
<dbReference type="AlphaFoldDB" id="A0ABC8UM67"/>
<reference evidence="1 2" key="1">
    <citation type="submission" date="2024-02" db="EMBL/GenBank/DDBJ databases">
        <authorList>
            <person name="Vignale AGUSTIN F."/>
            <person name="Sosa J E."/>
            <person name="Modenutti C."/>
        </authorList>
    </citation>
    <scope>NUCLEOTIDE SEQUENCE [LARGE SCALE GENOMIC DNA]</scope>
</reference>
<name>A0ABC8UM67_9AQUA</name>